<comment type="caution">
    <text evidence="4">The sequence shown here is derived from an EMBL/GenBank/DDBJ whole genome shotgun (WGS) entry which is preliminary data.</text>
</comment>
<dbReference type="InterPro" id="IPR029044">
    <property type="entry name" value="Nucleotide-diphossugar_trans"/>
</dbReference>
<dbReference type="PANTHER" id="PTHR13778">
    <property type="entry name" value="GLYCOSYLTRANSFERASE 8 DOMAIN-CONTAINING PROTEIN"/>
    <property type="match status" value="1"/>
</dbReference>
<keyword evidence="2 4" id="KW-0808">Transferase</keyword>
<dbReference type="GO" id="GO:0046872">
    <property type="term" value="F:metal ion binding"/>
    <property type="evidence" value="ECO:0007669"/>
    <property type="project" value="UniProtKB-KW"/>
</dbReference>
<dbReference type="EMBL" id="SRYV01000022">
    <property type="protein sequence ID" value="TGY10889.1"/>
    <property type="molecule type" value="Genomic_DNA"/>
</dbReference>
<accession>A0A4S2B9B5</accession>
<dbReference type="RefSeq" id="WP_004039775.1">
    <property type="nucleotide sequence ID" value="NZ_AQFR02000003.1"/>
</dbReference>
<dbReference type="Gene3D" id="3.90.550.10">
    <property type="entry name" value="Spore Coat Polysaccharide Biosynthesis Protein SpsA, Chain A"/>
    <property type="match status" value="1"/>
</dbReference>
<dbReference type="Pfam" id="PF01501">
    <property type="entry name" value="Glyco_transf_8"/>
    <property type="match status" value="1"/>
</dbReference>
<evidence type="ECO:0000313" key="5">
    <source>
        <dbReference type="Proteomes" id="UP000309117"/>
    </source>
</evidence>
<dbReference type="Proteomes" id="UP000309117">
    <property type="component" value="Unassembled WGS sequence"/>
</dbReference>
<evidence type="ECO:0000256" key="3">
    <source>
        <dbReference type="ARBA" id="ARBA00022723"/>
    </source>
</evidence>
<reference evidence="4 5" key="1">
    <citation type="submission" date="2019-04" db="EMBL/GenBank/DDBJ databases">
        <title>Microbes associate with the intestines of laboratory mice.</title>
        <authorList>
            <person name="Navarre W."/>
            <person name="Wong E."/>
            <person name="Huang K."/>
            <person name="Tropini C."/>
            <person name="Ng K."/>
            <person name="Yu B."/>
        </authorList>
    </citation>
    <scope>NUCLEOTIDE SEQUENCE [LARGE SCALE GENOMIC DNA]</scope>
    <source>
        <strain evidence="4 5">NM61_E11</strain>
    </source>
</reference>
<dbReference type="InterPro" id="IPR050748">
    <property type="entry name" value="Glycosyltrans_8_dom-fam"/>
</dbReference>
<organism evidence="4 5">
    <name type="scientific">Lactobacillus intestinalis</name>
    <dbReference type="NCBI Taxonomy" id="151781"/>
    <lineage>
        <taxon>Bacteria</taxon>
        <taxon>Bacillati</taxon>
        <taxon>Bacillota</taxon>
        <taxon>Bacilli</taxon>
        <taxon>Lactobacillales</taxon>
        <taxon>Lactobacillaceae</taxon>
        <taxon>Lactobacillus</taxon>
    </lineage>
</organism>
<sequence length="276" mass="32806">MNILFCGDNHAEDGVLITTLSLLKNTTEELHIYILTMKTENKDKQYQPFSKKAADFIRSLLVKKNAHNTLELIDCTDLFVKEPPTANMGTRFTPYAMLRLFADQLPQIPNRVLYLDDDVIIRKDIRDFYHQDIENVELVGVLDYWGRFFFHNVHEHKMLDYLNSGVLLINMDEVKKTNLFAKVRHMMQVKRMFLPDQSAINKLATEKKIAPRRFNEQYHLRDDTVIQHFTTSFRFKPYFHTQTVKPWDVERVHSVLKLHEYDNILNEYLKLRDNLK</sequence>
<dbReference type="SUPFAM" id="SSF53448">
    <property type="entry name" value="Nucleotide-diphospho-sugar transferases"/>
    <property type="match status" value="1"/>
</dbReference>
<name>A0A4S2B9B5_9LACO</name>
<evidence type="ECO:0000256" key="2">
    <source>
        <dbReference type="ARBA" id="ARBA00022679"/>
    </source>
</evidence>
<protein>
    <submittedName>
        <fullName evidence="4">Glycosyltransferase family 8 protein</fullName>
    </submittedName>
</protein>
<evidence type="ECO:0000313" key="4">
    <source>
        <dbReference type="EMBL" id="TGY10889.1"/>
    </source>
</evidence>
<dbReference type="GO" id="GO:0016757">
    <property type="term" value="F:glycosyltransferase activity"/>
    <property type="evidence" value="ECO:0007669"/>
    <property type="project" value="UniProtKB-KW"/>
</dbReference>
<proteinExistence type="predicted"/>
<keyword evidence="1" id="KW-0328">Glycosyltransferase</keyword>
<gene>
    <name evidence="4" type="ORF">E5351_09390</name>
</gene>
<dbReference type="InterPro" id="IPR002495">
    <property type="entry name" value="Glyco_trans_8"/>
</dbReference>
<dbReference type="PANTHER" id="PTHR13778:SF47">
    <property type="entry name" value="LIPOPOLYSACCHARIDE 1,3-GALACTOSYLTRANSFERASE"/>
    <property type="match status" value="1"/>
</dbReference>
<keyword evidence="3" id="KW-0479">Metal-binding</keyword>
<dbReference type="AlphaFoldDB" id="A0A4S2B9B5"/>
<evidence type="ECO:0000256" key="1">
    <source>
        <dbReference type="ARBA" id="ARBA00022676"/>
    </source>
</evidence>